<accession>A0ABW4VWZ3</accession>
<dbReference type="InterPro" id="IPR001584">
    <property type="entry name" value="Integrase_cat-core"/>
</dbReference>
<evidence type="ECO:0000313" key="4">
    <source>
        <dbReference type="Proteomes" id="UP001597383"/>
    </source>
</evidence>
<dbReference type="Proteomes" id="UP001597383">
    <property type="component" value="Unassembled WGS sequence"/>
</dbReference>
<reference evidence="2" key="1">
    <citation type="journal article" date="2014" name="Int. J. Syst. Evol. Microbiol.">
        <title>Complete genome of a new Firmicutes species belonging to the dominant human colonic microbiota ('Ruminococcus bicirculans') reveals two chromosomes and a selective capacity to utilize plant glucans.</title>
        <authorList>
            <consortium name="NISC Comparative Sequencing Program"/>
            <person name="Wegmann U."/>
            <person name="Louis P."/>
            <person name="Goesmann A."/>
            <person name="Henrissat B."/>
            <person name="Duncan S.H."/>
            <person name="Flint H.J."/>
        </authorList>
    </citation>
    <scope>NUCLEOTIDE SEQUENCE</scope>
    <source>
        <strain evidence="2">CGMCC 1.15809</strain>
    </source>
</reference>
<gene>
    <name evidence="2" type="ORF">ACFSJF_02865</name>
    <name evidence="3" type="ORF">ACFSJF_13510</name>
</gene>
<evidence type="ECO:0000259" key="1">
    <source>
        <dbReference type="Pfam" id="PF13333"/>
    </source>
</evidence>
<dbReference type="EMBL" id="JBHUHQ010000018">
    <property type="protein sequence ID" value="MFD2045292.1"/>
    <property type="molecule type" value="Genomic_DNA"/>
</dbReference>
<proteinExistence type="predicted"/>
<evidence type="ECO:0000313" key="2">
    <source>
        <dbReference type="EMBL" id="MFD2043226.1"/>
    </source>
</evidence>
<name>A0ABW4VWZ3_9BACI</name>
<sequence>MYFYNHDRYQKKLNGHSPMEYRTMAA</sequence>
<reference evidence="4" key="2">
    <citation type="journal article" date="2019" name="Int. J. Syst. Evol. Microbiol.">
        <title>The Global Catalogue of Microorganisms (GCM) 10K type strain sequencing project: providing services to taxonomists for standard genome sequencing and annotation.</title>
        <authorList>
            <consortium name="The Broad Institute Genomics Platform"/>
            <consortium name="The Broad Institute Genome Sequencing Center for Infectious Disease"/>
            <person name="Wu L."/>
            <person name="Ma J."/>
        </authorList>
    </citation>
    <scope>NUCLEOTIDE SEQUENCE [LARGE SCALE GENOMIC DNA]</scope>
    <source>
        <strain evidence="4">R28</strain>
    </source>
</reference>
<reference evidence="2" key="3">
    <citation type="submission" date="2024-09" db="EMBL/GenBank/DDBJ databases">
        <authorList>
            <person name="Sun Q."/>
            <person name="Mori K."/>
        </authorList>
    </citation>
    <scope>NUCLEOTIDE SEQUENCE</scope>
    <source>
        <strain evidence="2">CGMCC 1.15809</strain>
    </source>
</reference>
<dbReference type="EMBL" id="JBHUHQ010000004">
    <property type="protein sequence ID" value="MFD2043226.1"/>
    <property type="molecule type" value="Genomic_DNA"/>
</dbReference>
<organism evidence="2 4">
    <name type="scientific">Ornithinibacillus salinisoli</name>
    <dbReference type="NCBI Taxonomy" id="1848459"/>
    <lineage>
        <taxon>Bacteria</taxon>
        <taxon>Bacillati</taxon>
        <taxon>Bacillota</taxon>
        <taxon>Bacilli</taxon>
        <taxon>Bacillales</taxon>
        <taxon>Bacillaceae</taxon>
        <taxon>Ornithinibacillus</taxon>
    </lineage>
</organism>
<keyword evidence="4" id="KW-1185">Reference proteome</keyword>
<protein>
    <submittedName>
        <fullName evidence="2">IS3 family transposase</fullName>
    </submittedName>
</protein>
<dbReference type="Pfam" id="PF13333">
    <property type="entry name" value="rve_2"/>
    <property type="match status" value="1"/>
</dbReference>
<feature type="domain" description="Integrase catalytic" evidence="1">
    <location>
        <begin position="2"/>
        <end position="24"/>
    </location>
</feature>
<dbReference type="RefSeq" id="WP_377554970.1">
    <property type="nucleotide sequence ID" value="NZ_JBHUHQ010000004.1"/>
</dbReference>
<evidence type="ECO:0000313" key="3">
    <source>
        <dbReference type="EMBL" id="MFD2045292.1"/>
    </source>
</evidence>
<comment type="caution">
    <text evidence="2">The sequence shown here is derived from an EMBL/GenBank/DDBJ whole genome shotgun (WGS) entry which is preliminary data.</text>
</comment>